<dbReference type="InterPro" id="IPR046373">
    <property type="entry name" value="Acyl-CoA_Oxase/DH_mid-dom_sf"/>
</dbReference>
<organism evidence="5 6">
    <name type="scientific">Pyxidicoccus fallax</name>
    <dbReference type="NCBI Taxonomy" id="394095"/>
    <lineage>
        <taxon>Bacteria</taxon>
        <taxon>Pseudomonadati</taxon>
        <taxon>Myxococcota</taxon>
        <taxon>Myxococcia</taxon>
        <taxon>Myxococcales</taxon>
        <taxon>Cystobacterineae</taxon>
        <taxon>Myxococcaceae</taxon>
        <taxon>Pyxidicoccus</taxon>
    </lineage>
</organism>
<sequence length="397" mass="42978">MTSPLPRPAEASPDTSVHPLLAVAREWFPRVAARADEIENARRLPQDLADELAREGFFRMMIPESLGGAELHPAVSFQVIEAIAKADGSTGWCVMNGACNALTSAFLFEPTARAIFGRPDVITGGVAAPIGRAERVDGGYRLTGRWPWASGAHHSHWLVGGGVVTEGGKPVMVREGVPMTRFFYFPQDKAVLHDTWFASGLCGTGSVDMEVKDLFVPDEYAFSIVGVRPRVDRPLYGYPFGLLGLGLPAVALGIARRAIDELMAMAQQKTLMMERRLLAARPAAQEAVADAEATVRSARAFLLEAIHAIHEESTRGPVSVRTRAELRLAMTHATRSAARAVDRMYEAGGGHVVLRSNPLQRCFRDVHAVTQHAMVSPATLELTGGLLLGQELPTFTL</sequence>
<dbReference type="GO" id="GO:0003995">
    <property type="term" value="F:acyl-CoA dehydrogenase activity"/>
    <property type="evidence" value="ECO:0007669"/>
    <property type="project" value="TreeGrafter"/>
</dbReference>
<dbReference type="Pfam" id="PF02771">
    <property type="entry name" value="Acyl-CoA_dh_N"/>
    <property type="match status" value="1"/>
</dbReference>
<dbReference type="GO" id="GO:0016787">
    <property type="term" value="F:hydrolase activity"/>
    <property type="evidence" value="ECO:0007669"/>
    <property type="project" value="UniProtKB-KW"/>
</dbReference>
<protein>
    <submittedName>
        <fullName evidence="5">Hydrolase</fullName>
    </submittedName>
</protein>
<feature type="domain" description="Acyl-CoA dehydrogenase C-terminal" evidence="4">
    <location>
        <begin position="246"/>
        <end position="376"/>
    </location>
</feature>
<evidence type="ECO:0000313" key="5">
    <source>
        <dbReference type="EMBL" id="NMO20437.1"/>
    </source>
</evidence>
<evidence type="ECO:0000313" key="6">
    <source>
        <dbReference type="Proteomes" id="UP000518300"/>
    </source>
</evidence>
<dbReference type="InterPro" id="IPR013107">
    <property type="entry name" value="Acyl-CoA_DH_C"/>
</dbReference>
<dbReference type="InterPro" id="IPR036250">
    <property type="entry name" value="AcylCo_DH-like_C"/>
</dbReference>
<feature type="domain" description="Acyl-CoA dehydrogenase/oxidase N-terminal" evidence="3">
    <location>
        <begin position="25"/>
        <end position="96"/>
    </location>
</feature>
<keyword evidence="5" id="KW-0378">Hydrolase</keyword>
<dbReference type="InterPro" id="IPR013786">
    <property type="entry name" value="AcylCoA_DH/ox_N"/>
</dbReference>
<dbReference type="Proteomes" id="UP000518300">
    <property type="component" value="Unassembled WGS sequence"/>
</dbReference>
<proteinExistence type="inferred from homology"/>
<comment type="caution">
    <text evidence="5">The sequence shown here is derived from an EMBL/GenBank/DDBJ whole genome shotgun (WGS) entry which is preliminary data.</text>
</comment>
<gene>
    <name evidence="5" type="ORF">HG543_37095</name>
</gene>
<dbReference type="Gene3D" id="1.10.540.10">
    <property type="entry name" value="Acyl-CoA dehydrogenase/oxidase, N-terminal domain"/>
    <property type="match status" value="1"/>
</dbReference>
<dbReference type="InterPro" id="IPR037069">
    <property type="entry name" value="AcylCoA_DH/ox_N_sf"/>
</dbReference>
<dbReference type="RefSeq" id="WP_169349653.1">
    <property type="nucleotide sequence ID" value="NZ_JABBJJ010000244.1"/>
</dbReference>
<dbReference type="Gene3D" id="1.20.140.10">
    <property type="entry name" value="Butyryl-CoA Dehydrogenase, subunit A, domain 3"/>
    <property type="match status" value="1"/>
</dbReference>
<dbReference type="GO" id="GO:0050660">
    <property type="term" value="F:flavin adenine dinucleotide binding"/>
    <property type="evidence" value="ECO:0007669"/>
    <property type="project" value="InterPro"/>
</dbReference>
<evidence type="ECO:0000256" key="1">
    <source>
        <dbReference type="ARBA" id="ARBA00023002"/>
    </source>
</evidence>
<dbReference type="PANTHER" id="PTHR48083:SF5">
    <property type="entry name" value="NRGC PROTEIN"/>
    <property type="match status" value="1"/>
</dbReference>
<dbReference type="GO" id="GO:0005737">
    <property type="term" value="C:cytoplasm"/>
    <property type="evidence" value="ECO:0007669"/>
    <property type="project" value="TreeGrafter"/>
</dbReference>
<reference evidence="5 6" key="1">
    <citation type="submission" date="2020-04" db="EMBL/GenBank/DDBJ databases">
        <title>Draft genome of Pyxidicoccus fallax type strain.</title>
        <authorList>
            <person name="Whitworth D.E."/>
        </authorList>
    </citation>
    <scope>NUCLEOTIDE SEQUENCE [LARGE SCALE GENOMIC DNA]</scope>
    <source>
        <strain evidence="5 6">DSM 14698</strain>
    </source>
</reference>
<dbReference type="PIRSF" id="PIRSF016578">
    <property type="entry name" value="HsaA"/>
    <property type="match status" value="1"/>
</dbReference>
<comment type="similarity">
    <text evidence="2">Belongs to the HpaH/HsaA monooxygenase family.</text>
</comment>
<evidence type="ECO:0000259" key="4">
    <source>
        <dbReference type="Pfam" id="PF08028"/>
    </source>
</evidence>
<dbReference type="PANTHER" id="PTHR48083">
    <property type="entry name" value="MEDIUM-CHAIN SPECIFIC ACYL-COA DEHYDROGENASE, MITOCHONDRIAL-RELATED"/>
    <property type="match status" value="1"/>
</dbReference>
<dbReference type="InterPro" id="IPR050741">
    <property type="entry name" value="Acyl-CoA_dehydrogenase"/>
</dbReference>
<evidence type="ECO:0000259" key="3">
    <source>
        <dbReference type="Pfam" id="PF02771"/>
    </source>
</evidence>
<name>A0A848LRA3_9BACT</name>
<keyword evidence="1" id="KW-0560">Oxidoreductase</keyword>
<dbReference type="Gene3D" id="2.40.110.10">
    <property type="entry name" value="Butyryl-CoA Dehydrogenase, subunit A, domain 2"/>
    <property type="match status" value="1"/>
</dbReference>
<dbReference type="SUPFAM" id="SSF47203">
    <property type="entry name" value="Acyl-CoA dehydrogenase C-terminal domain-like"/>
    <property type="match status" value="1"/>
</dbReference>
<dbReference type="AlphaFoldDB" id="A0A848LRA3"/>
<dbReference type="InterPro" id="IPR009100">
    <property type="entry name" value="AcylCoA_DH/oxidase_NM_dom_sf"/>
</dbReference>
<evidence type="ECO:0000256" key="2">
    <source>
        <dbReference type="ARBA" id="ARBA00049661"/>
    </source>
</evidence>
<dbReference type="EMBL" id="JABBJJ010000244">
    <property type="protein sequence ID" value="NMO20437.1"/>
    <property type="molecule type" value="Genomic_DNA"/>
</dbReference>
<accession>A0A848LRA3</accession>
<dbReference type="Pfam" id="PF08028">
    <property type="entry name" value="Acyl-CoA_dh_2"/>
    <property type="match status" value="1"/>
</dbReference>
<dbReference type="GO" id="GO:0033539">
    <property type="term" value="P:fatty acid beta-oxidation using acyl-CoA dehydrogenase"/>
    <property type="evidence" value="ECO:0007669"/>
    <property type="project" value="TreeGrafter"/>
</dbReference>
<dbReference type="SUPFAM" id="SSF56645">
    <property type="entry name" value="Acyl-CoA dehydrogenase NM domain-like"/>
    <property type="match status" value="1"/>
</dbReference>
<keyword evidence="6" id="KW-1185">Reference proteome</keyword>